<reference evidence="3" key="1">
    <citation type="submission" date="2019-08" db="EMBL/GenBank/DDBJ databases">
        <title>Limnoglobus roseus gen. nov., sp. nov., a novel freshwater planctomycete with a giant genome from the family Gemmataceae.</title>
        <authorList>
            <person name="Kulichevskaya I.S."/>
            <person name="Naumoff D.G."/>
            <person name="Miroshnikov K."/>
            <person name="Ivanova A."/>
            <person name="Philippov D.A."/>
            <person name="Hakobyan A."/>
            <person name="Rijpstra I.C."/>
            <person name="Sinninghe Damste J.S."/>
            <person name="Liesack W."/>
            <person name="Dedysh S.N."/>
        </authorList>
    </citation>
    <scope>NUCLEOTIDE SEQUENCE [LARGE SCALE GENOMIC DNA]</scope>
    <source>
        <strain evidence="3">PX52</strain>
    </source>
</reference>
<accession>A0A5C1AIA3</accession>
<feature type="transmembrane region" description="Helical" evidence="1">
    <location>
        <begin position="246"/>
        <end position="267"/>
    </location>
</feature>
<feature type="transmembrane region" description="Helical" evidence="1">
    <location>
        <begin position="97"/>
        <end position="115"/>
    </location>
</feature>
<protein>
    <submittedName>
        <fullName evidence="2">Uncharacterized protein</fullName>
    </submittedName>
</protein>
<dbReference type="EMBL" id="CP042425">
    <property type="protein sequence ID" value="QEL18570.1"/>
    <property type="molecule type" value="Genomic_DNA"/>
</dbReference>
<feature type="transmembrane region" description="Helical" evidence="1">
    <location>
        <begin position="320"/>
        <end position="347"/>
    </location>
</feature>
<feature type="transmembrane region" description="Helical" evidence="1">
    <location>
        <begin position="127"/>
        <end position="148"/>
    </location>
</feature>
<dbReference type="KEGG" id="lrs:PX52LOC_05602"/>
<dbReference type="Proteomes" id="UP000324974">
    <property type="component" value="Chromosome"/>
</dbReference>
<feature type="transmembrane region" description="Helical" evidence="1">
    <location>
        <begin position="65"/>
        <end position="85"/>
    </location>
</feature>
<name>A0A5C1AIA3_9BACT</name>
<keyword evidence="1" id="KW-0472">Membrane</keyword>
<proteinExistence type="predicted"/>
<dbReference type="OrthoDB" id="9810382at2"/>
<dbReference type="RefSeq" id="WP_149113066.1">
    <property type="nucleotide sequence ID" value="NZ_CP042425.1"/>
</dbReference>
<dbReference type="AlphaFoldDB" id="A0A5C1AIA3"/>
<keyword evidence="3" id="KW-1185">Reference proteome</keyword>
<keyword evidence="1" id="KW-1133">Transmembrane helix</keyword>
<organism evidence="2 3">
    <name type="scientific">Limnoglobus roseus</name>
    <dbReference type="NCBI Taxonomy" id="2598579"/>
    <lineage>
        <taxon>Bacteria</taxon>
        <taxon>Pseudomonadati</taxon>
        <taxon>Planctomycetota</taxon>
        <taxon>Planctomycetia</taxon>
        <taxon>Gemmatales</taxon>
        <taxon>Gemmataceae</taxon>
        <taxon>Limnoglobus</taxon>
    </lineage>
</organism>
<feature type="transmembrane region" description="Helical" evidence="1">
    <location>
        <begin position="182"/>
        <end position="200"/>
    </location>
</feature>
<sequence length="362" mass="39309">MDLPFPFALPLPTAFYLTAYVVTLTAHVVFMNYVLAGTALLAVAFARPRPRPGESIAILKDWMPLMLSGAITAGIAPLLFVQILYKRGYYTANLLLFNRWMAILPALIVGFYALYLLKSQWLTRRPAWVRAAVAGVPVACVAFTGYTWTENHLLSVRSPSFWGDFYATGSQVYTEPQLVPRLLVWAFGAVPTLAVVLAWQHWYRGTGRPRSIAGLAGVGLGLVSAAAGGYALAADATTREAFRSPMAWPYFAAAVAGLATQAGGWWWVRTADQFHARRLLACSVGLALTIGGMTVCREAVRIHTLGAARFEALYPAHADAFGKGGLVLFLAFFTVNAGLIGFVFWLVRHRTVAPPPAAHGPH</sequence>
<evidence type="ECO:0000313" key="2">
    <source>
        <dbReference type="EMBL" id="QEL18570.1"/>
    </source>
</evidence>
<keyword evidence="1" id="KW-0812">Transmembrane</keyword>
<evidence type="ECO:0000313" key="3">
    <source>
        <dbReference type="Proteomes" id="UP000324974"/>
    </source>
</evidence>
<feature type="transmembrane region" description="Helical" evidence="1">
    <location>
        <begin position="20"/>
        <end position="45"/>
    </location>
</feature>
<evidence type="ECO:0000256" key="1">
    <source>
        <dbReference type="SAM" id="Phobius"/>
    </source>
</evidence>
<feature type="transmembrane region" description="Helical" evidence="1">
    <location>
        <begin position="212"/>
        <end position="234"/>
    </location>
</feature>
<gene>
    <name evidence="2" type="ORF">PX52LOC_05602</name>
</gene>